<feature type="binding site" evidence="9">
    <location>
        <position position="135"/>
    </location>
    <ligand>
        <name>4-amino-2-methyl-5-(diphosphooxymethyl)pyrimidine</name>
        <dbReference type="ChEBI" id="CHEBI:57841"/>
    </ligand>
</feature>
<dbReference type="AlphaFoldDB" id="D5EPX7"/>
<dbReference type="CDD" id="cd00564">
    <property type="entry name" value="TMP_TenI"/>
    <property type="match status" value="1"/>
</dbReference>
<comment type="function">
    <text evidence="9">Condenses 4-methyl-5-(beta-hydroxyethyl)thiazole monophosphate (THZ-P) and 2-methyl-4-amino-5-hydroxymethyl pyrimidine pyrophosphate (HMP-PP) to form thiamine monophosphate (TMP).</text>
</comment>
<gene>
    <name evidence="9" type="primary">thiE</name>
    <name evidence="13" type="ordered locus">Caka_2695</name>
</gene>
<dbReference type="RefSeq" id="WP_013044432.1">
    <property type="nucleotide sequence ID" value="NC_014008.1"/>
</dbReference>
<dbReference type="Gene3D" id="3.20.20.70">
    <property type="entry name" value="Aldolase class I"/>
    <property type="match status" value="1"/>
</dbReference>
<dbReference type="KEGG" id="caa:Caka_2695"/>
<dbReference type="STRING" id="583355.Caka_2695"/>
<dbReference type="GO" id="GO:0009228">
    <property type="term" value="P:thiamine biosynthetic process"/>
    <property type="evidence" value="ECO:0007669"/>
    <property type="project" value="UniProtKB-KW"/>
</dbReference>
<comment type="similarity">
    <text evidence="9 10">Belongs to the thiamine-phosphate synthase family.</text>
</comment>
<evidence type="ECO:0000256" key="10">
    <source>
        <dbReference type="RuleBase" id="RU003826"/>
    </source>
</evidence>
<evidence type="ECO:0000256" key="5">
    <source>
        <dbReference type="ARBA" id="ARBA00022977"/>
    </source>
</evidence>
<comment type="catalytic activity">
    <reaction evidence="7 9 10">
        <text>2-(2-carboxy-4-methylthiazol-5-yl)ethyl phosphate + 4-amino-2-methyl-5-(diphosphooxymethyl)pyrimidine + 2 H(+) = thiamine phosphate + CO2 + diphosphate</text>
        <dbReference type="Rhea" id="RHEA:47848"/>
        <dbReference type="ChEBI" id="CHEBI:15378"/>
        <dbReference type="ChEBI" id="CHEBI:16526"/>
        <dbReference type="ChEBI" id="CHEBI:33019"/>
        <dbReference type="ChEBI" id="CHEBI:37575"/>
        <dbReference type="ChEBI" id="CHEBI:57841"/>
        <dbReference type="ChEBI" id="CHEBI:62890"/>
        <dbReference type="EC" id="2.5.1.3"/>
    </reaction>
</comment>
<keyword evidence="3 9" id="KW-0479">Metal-binding</keyword>
<evidence type="ECO:0000259" key="12">
    <source>
        <dbReference type="Pfam" id="PF02581"/>
    </source>
</evidence>
<feature type="binding site" evidence="9">
    <location>
        <position position="164"/>
    </location>
    <ligand>
        <name>2-[(2R,5Z)-2-carboxy-4-methylthiazol-5(2H)-ylidene]ethyl phosphate</name>
        <dbReference type="ChEBI" id="CHEBI:62899"/>
    </ligand>
</feature>
<evidence type="ECO:0000256" key="9">
    <source>
        <dbReference type="HAMAP-Rule" id="MF_00097"/>
    </source>
</evidence>
<dbReference type="GO" id="GO:0009229">
    <property type="term" value="P:thiamine diphosphate biosynthetic process"/>
    <property type="evidence" value="ECO:0007669"/>
    <property type="project" value="UniProtKB-UniRule"/>
</dbReference>
<protein>
    <recommendedName>
        <fullName evidence="9">Thiamine-phosphate synthase</fullName>
        <shortName evidence="9">TP synthase</shortName>
        <shortName evidence="9">TPS</shortName>
        <ecNumber evidence="9">2.5.1.3</ecNumber>
    </recommendedName>
    <alternativeName>
        <fullName evidence="9">Thiamine-phosphate pyrophosphorylase</fullName>
        <shortName evidence="9">TMP pyrophosphorylase</shortName>
        <shortName evidence="9">TMP-PPase</shortName>
    </alternativeName>
</protein>
<dbReference type="PANTHER" id="PTHR20857:SF15">
    <property type="entry name" value="THIAMINE-PHOSPHATE SYNTHASE"/>
    <property type="match status" value="1"/>
</dbReference>
<dbReference type="Pfam" id="PF02581">
    <property type="entry name" value="TMP-TENI"/>
    <property type="match status" value="1"/>
</dbReference>
<dbReference type="InterPro" id="IPR036206">
    <property type="entry name" value="ThiamineP_synth_sf"/>
</dbReference>
<feature type="binding site" evidence="9">
    <location>
        <begin position="132"/>
        <end position="134"/>
    </location>
    <ligand>
        <name>2-[(2R,5Z)-2-carboxy-4-methylthiazol-5(2H)-ylidene]ethyl phosphate</name>
        <dbReference type="ChEBI" id="CHEBI:62899"/>
    </ligand>
</feature>
<dbReference type="eggNOG" id="COG0352">
    <property type="taxonomic scope" value="Bacteria"/>
</dbReference>
<keyword evidence="4 9" id="KW-0460">Magnesium</keyword>
<feature type="binding site" evidence="9">
    <location>
        <position position="86"/>
    </location>
    <ligand>
        <name>Mg(2+)</name>
        <dbReference type="ChEBI" id="CHEBI:18420"/>
    </ligand>
</feature>
<dbReference type="EMBL" id="CP001998">
    <property type="protein sequence ID" value="ADE55710.1"/>
    <property type="molecule type" value="Genomic_DNA"/>
</dbReference>
<dbReference type="GO" id="GO:0005737">
    <property type="term" value="C:cytoplasm"/>
    <property type="evidence" value="ECO:0007669"/>
    <property type="project" value="TreeGrafter"/>
</dbReference>
<comment type="caution">
    <text evidence="9">Lacks conserved residue(s) required for the propagation of feature annotation.</text>
</comment>
<comment type="catalytic activity">
    <reaction evidence="8 9 10">
        <text>2-[(2R,5Z)-2-carboxy-4-methylthiazol-5(2H)-ylidene]ethyl phosphate + 4-amino-2-methyl-5-(diphosphooxymethyl)pyrimidine + 2 H(+) = thiamine phosphate + CO2 + diphosphate</text>
        <dbReference type="Rhea" id="RHEA:47844"/>
        <dbReference type="ChEBI" id="CHEBI:15378"/>
        <dbReference type="ChEBI" id="CHEBI:16526"/>
        <dbReference type="ChEBI" id="CHEBI:33019"/>
        <dbReference type="ChEBI" id="CHEBI:37575"/>
        <dbReference type="ChEBI" id="CHEBI:57841"/>
        <dbReference type="ChEBI" id="CHEBI:62899"/>
        <dbReference type="EC" id="2.5.1.3"/>
    </reaction>
</comment>
<feature type="binding site" evidence="9">
    <location>
        <position position="67"/>
    </location>
    <ligand>
        <name>Mg(2+)</name>
        <dbReference type="ChEBI" id="CHEBI:18420"/>
    </ligand>
</feature>
<evidence type="ECO:0000256" key="3">
    <source>
        <dbReference type="ARBA" id="ARBA00022723"/>
    </source>
</evidence>
<dbReference type="HOGENOM" id="CLU_018272_3_2_0"/>
<dbReference type="HAMAP" id="MF_00097">
    <property type="entry name" value="TMP_synthase"/>
    <property type="match status" value="1"/>
</dbReference>
<dbReference type="OrthoDB" id="9812206at2"/>
<organism evidence="13 14">
    <name type="scientific">Coraliomargarita akajimensis (strain DSM 45221 / IAM 15411 / JCM 23193 / KCTC 12865 / 04OKA010-24)</name>
    <dbReference type="NCBI Taxonomy" id="583355"/>
    <lineage>
        <taxon>Bacteria</taxon>
        <taxon>Pseudomonadati</taxon>
        <taxon>Verrucomicrobiota</taxon>
        <taxon>Opitutia</taxon>
        <taxon>Puniceicoccales</taxon>
        <taxon>Coraliomargaritaceae</taxon>
        <taxon>Coraliomargarita</taxon>
    </lineage>
</organism>
<feature type="binding site" evidence="9">
    <location>
        <position position="105"/>
    </location>
    <ligand>
        <name>4-amino-2-methyl-5-(diphosphooxymethyl)pyrimidine</name>
        <dbReference type="ChEBI" id="CHEBI:57841"/>
    </ligand>
</feature>
<proteinExistence type="inferred from homology"/>
<name>D5EPX7_CORAD</name>
<evidence type="ECO:0000256" key="2">
    <source>
        <dbReference type="ARBA" id="ARBA00022679"/>
    </source>
</evidence>
<feature type="binding site" evidence="9">
    <location>
        <begin position="34"/>
        <end position="38"/>
    </location>
    <ligand>
        <name>4-amino-2-methyl-5-(diphosphooxymethyl)pyrimidine</name>
        <dbReference type="ChEBI" id="CHEBI:57841"/>
    </ligand>
</feature>
<keyword evidence="5 9" id="KW-0784">Thiamine biosynthesis</keyword>
<keyword evidence="14" id="KW-1185">Reference proteome</keyword>
<evidence type="ECO:0000256" key="8">
    <source>
        <dbReference type="ARBA" id="ARBA00047883"/>
    </source>
</evidence>
<dbReference type="PANTHER" id="PTHR20857">
    <property type="entry name" value="THIAMINE-PHOSPHATE PYROPHOSPHORYLASE"/>
    <property type="match status" value="1"/>
</dbReference>
<dbReference type="EC" id="2.5.1.3" evidence="9"/>
<sequence>MNWPKLMCLTTDGVSLSHSEQVQALCSAGVDWIQLRSKELSDAELEPIAFECLIRCREVGATFVLNDRVELALNIGADGVHIGKQDMAWREARKLAGADFIIGGTVNSIDDAQSAIESDVLDYVGVGPFKFTQTKQNLAPVLSDPEWVAIVQTLGELPSYAIGGIEARDLERVNQLGVNGAAVCSVLYRDGTVMENYKALLEGMNVGVS</sequence>
<dbReference type="UniPathway" id="UPA00060">
    <property type="reaction ID" value="UER00141"/>
</dbReference>
<comment type="catalytic activity">
    <reaction evidence="6 9 10">
        <text>4-methyl-5-(2-phosphooxyethyl)-thiazole + 4-amino-2-methyl-5-(diphosphooxymethyl)pyrimidine + H(+) = thiamine phosphate + diphosphate</text>
        <dbReference type="Rhea" id="RHEA:22328"/>
        <dbReference type="ChEBI" id="CHEBI:15378"/>
        <dbReference type="ChEBI" id="CHEBI:33019"/>
        <dbReference type="ChEBI" id="CHEBI:37575"/>
        <dbReference type="ChEBI" id="CHEBI:57841"/>
        <dbReference type="ChEBI" id="CHEBI:58296"/>
        <dbReference type="EC" id="2.5.1.3"/>
    </reaction>
</comment>
<feature type="domain" description="Thiamine phosphate synthase/TenI" evidence="12">
    <location>
        <begin position="17"/>
        <end position="185"/>
    </location>
</feature>
<accession>D5EPX7</accession>
<evidence type="ECO:0000256" key="11">
    <source>
        <dbReference type="RuleBase" id="RU004253"/>
    </source>
</evidence>
<dbReference type="SUPFAM" id="SSF51391">
    <property type="entry name" value="Thiamin phosphate synthase"/>
    <property type="match status" value="1"/>
</dbReference>
<dbReference type="NCBIfam" id="TIGR00693">
    <property type="entry name" value="thiE"/>
    <property type="match status" value="1"/>
</dbReference>
<dbReference type="GO" id="GO:0004789">
    <property type="term" value="F:thiamine-phosphate diphosphorylase activity"/>
    <property type="evidence" value="ECO:0007669"/>
    <property type="project" value="UniProtKB-UniRule"/>
</dbReference>
<evidence type="ECO:0000256" key="6">
    <source>
        <dbReference type="ARBA" id="ARBA00047334"/>
    </source>
</evidence>
<comment type="pathway">
    <text evidence="1 9 11">Cofactor biosynthesis; thiamine diphosphate biosynthesis; thiamine phosphate from 4-amino-2-methyl-5-diphosphomethylpyrimidine and 4-methyl-5-(2-phosphoethyl)-thiazole: step 1/1.</text>
</comment>
<evidence type="ECO:0000256" key="4">
    <source>
        <dbReference type="ARBA" id="ARBA00022842"/>
    </source>
</evidence>
<dbReference type="InterPro" id="IPR022998">
    <property type="entry name" value="ThiamineP_synth_TenI"/>
</dbReference>
<comment type="cofactor">
    <cofactor evidence="9">
        <name>Mg(2+)</name>
        <dbReference type="ChEBI" id="CHEBI:18420"/>
    </cofactor>
    <text evidence="9">Binds 1 Mg(2+) ion per subunit.</text>
</comment>
<dbReference type="GO" id="GO:0000287">
    <property type="term" value="F:magnesium ion binding"/>
    <property type="evidence" value="ECO:0007669"/>
    <property type="project" value="UniProtKB-UniRule"/>
</dbReference>
<dbReference type="InterPro" id="IPR034291">
    <property type="entry name" value="TMP_synthase"/>
</dbReference>
<evidence type="ECO:0000256" key="7">
    <source>
        <dbReference type="ARBA" id="ARBA00047851"/>
    </source>
</evidence>
<feature type="binding site" evidence="9">
    <location>
        <position position="66"/>
    </location>
    <ligand>
        <name>4-amino-2-methyl-5-(diphosphooxymethyl)pyrimidine</name>
        <dbReference type="ChEBI" id="CHEBI:57841"/>
    </ligand>
</feature>
<dbReference type="InterPro" id="IPR013785">
    <property type="entry name" value="Aldolase_TIM"/>
</dbReference>
<reference evidence="13 14" key="1">
    <citation type="journal article" date="2010" name="Stand. Genomic Sci.">
        <title>Complete genome sequence of Coraliomargarita akajimensis type strain (04OKA010-24).</title>
        <authorList>
            <person name="Mavromatis K."/>
            <person name="Abt B."/>
            <person name="Brambilla E."/>
            <person name="Lapidus A."/>
            <person name="Copeland A."/>
            <person name="Deshpande S."/>
            <person name="Nolan M."/>
            <person name="Lucas S."/>
            <person name="Tice H."/>
            <person name="Cheng J.F."/>
            <person name="Han C."/>
            <person name="Detter J.C."/>
            <person name="Woyke T."/>
            <person name="Goodwin L."/>
            <person name="Pitluck S."/>
            <person name="Held B."/>
            <person name="Brettin T."/>
            <person name="Tapia R."/>
            <person name="Ivanova N."/>
            <person name="Mikhailova N."/>
            <person name="Pati A."/>
            <person name="Liolios K."/>
            <person name="Chen A."/>
            <person name="Palaniappan K."/>
            <person name="Land M."/>
            <person name="Hauser L."/>
            <person name="Chang Y.J."/>
            <person name="Jeffries C.D."/>
            <person name="Rohde M."/>
            <person name="Goker M."/>
            <person name="Bristow J."/>
            <person name="Eisen J.A."/>
            <person name="Markowitz V."/>
            <person name="Hugenholtz P."/>
            <person name="Klenk H.P."/>
            <person name="Kyrpides N.C."/>
        </authorList>
    </citation>
    <scope>NUCLEOTIDE SEQUENCE [LARGE SCALE GENOMIC DNA]</scope>
    <source>
        <strain evidence="14">DSM 45221 / IAM 15411 / JCM 23193 / KCTC 12865</strain>
    </source>
</reference>
<evidence type="ECO:0000313" key="13">
    <source>
        <dbReference type="EMBL" id="ADE55710.1"/>
    </source>
</evidence>
<dbReference type="Proteomes" id="UP000000925">
    <property type="component" value="Chromosome"/>
</dbReference>
<keyword evidence="2 9" id="KW-0808">Transferase</keyword>
<evidence type="ECO:0000256" key="1">
    <source>
        <dbReference type="ARBA" id="ARBA00005165"/>
    </source>
</evidence>
<evidence type="ECO:0000313" key="14">
    <source>
        <dbReference type="Proteomes" id="UP000000925"/>
    </source>
</evidence>